<gene>
    <name evidence="1" type="ORF">B0T20DRAFT_64843</name>
</gene>
<protein>
    <submittedName>
        <fullName evidence="1">Uncharacterized protein</fullName>
    </submittedName>
</protein>
<comment type="caution">
    <text evidence="1">The sequence shown here is derived from an EMBL/GenBank/DDBJ whole genome shotgun (WGS) entry which is preliminary data.</text>
</comment>
<sequence length="123" mass="13658">MAKASDFGSEDCAFESRVGRFIFFCFCTFLHPTTAQAAVGRVHELGIFFDILLETTPLALNTDNMLVQPPTWKTTCLFSLSSHFASSVMNGAQFHLAEVLPEVKTLLGRQVGDEMRTPSFFKS</sequence>
<reference evidence="1" key="1">
    <citation type="journal article" date="2023" name="Mol. Phylogenet. Evol.">
        <title>Genome-scale phylogeny and comparative genomics of the fungal order Sordariales.</title>
        <authorList>
            <person name="Hensen N."/>
            <person name="Bonometti L."/>
            <person name="Westerberg I."/>
            <person name="Brannstrom I.O."/>
            <person name="Guillou S."/>
            <person name="Cros-Aarteil S."/>
            <person name="Calhoun S."/>
            <person name="Haridas S."/>
            <person name="Kuo A."/>
            <person name="Mondo S."/>
            <person name="Pangilinan J."/>
            <person name="Riley R."/>
            <person name="LaButti K."/>
            <person name="Andreopoulos B."/>
            <person name="Lipzen A."/>
            <person name="Chen C."/>
            <person name="Yan M."/>
            <person name="Daum C."/>
            <person name="Ng V."/>
            <person name="Clum A."/>
            <person name="Steindorff A."/>
            <person name="Ohm R.A."/>
            <person name="Martin F."/>
            <person name="Silar P."/>
            <person name="Natvig D.O."/>
            <person name="Lalanne C."/>
            <person name="Gautier V."/>
            <person name="Ament-Velasquez S.L."/>
            <person name="Kruys A."/>
            <person name="Hutchinson M.I."/>
            <person name="Powell A.J."/>
            <person name="Barry K."/>
            <person name="Miller A.N."/>
            <person name="Grigoriev I.V."/>
            <person name="Debuchy R."/>
            <person name="Gladieux P."/>
            <person name="Hiltunen Thoren M."/>
            <person name="Johannesson H."/>
        </authorList>
    </citation>
    <scope>NUCLEOTIDE SEQUENCE</scope>
    <source>
        <strain evidence="1">FGSC 1904</strain>
    </source>
</reference>
<name>A0AAE0U5H6_SORBR</name>
<accession>A0AAE0U5H6</accession>
<dbReference type="AlphaFoldDB" id="A0AAE0U5H6"/>
<evidence type="ECO:0000313" key="2">
    <source>
        <dbReference type="Proteomes" id="UP001281003"/>
    </source>
</evidence>
<organism evidence="1 2">
    <name type="scientific">Sordaria brevicollis</name>
    <dbReference type="NCBI Taxonomy" id="83679"/>
    <lineage>
        <taxon>Eukaryota</taxon>
        <taxon>Fungi</taxon>
        <taxon>Dikarya</taxon>
        <taxon>Ascomycota</taxon>
        <taxon>Pezizomycotina</taxon>
        <taxon>Sordariomycetes</taxon>
        <taxon>Sordariomycetidae</taxon>
        <taxon>Sordariales</taxon>
        <taxon>Sordariaceae</taxon>
        <taxon>Sordaria</taxon>
    </lineage>
</organism>
<dbReference type="EMBL" id="JAUTDP010000012">
    <property type="protein sequence ID" value="KAK3391778.1"/>
    <property type="molecule type" value="Genomic_DNA"/>
</dbReference>
<proteinExistence type="predicted"/>
<reference evidence="1" key="2">
    <citation type="submission" date="2023-07" db="EMBL/GenBank/DDBJ databases">
        <authorList>
            <consortium name="Lawrence Berkeley National Laboratory"/>
            <person name="Haridas S."/>
            <person name="Hensen N."/>
            <person name="Bonometti L."/>
            <person name="Westerberg I."/>
            <person name="Brannstrom I.O."/>
            <person name="Guillou S."/>
            <person name="Cros-Aarteil S."/>
            <person name="Calhoun S."/>
            <person name="Kuo A."/>
            <person name="Mondo S."/>
            <person name="Pangilinan J."/>
            <person name="Riley R."/>
            <person name="LaButti K."/>
            <person name="Andreopoulos B."/>
            <person name="Lipzen A."/>
            <person name="Chen C."/>
            <person name="Yanf M."/>
            <person name="Daum C."/>
            <person name="Ng V."/>
            <person name="Clum A."/>
            <person name="Steindorff A."/>
            <person name="Ohm R."/>
            <person name="Martin F."/>
            <person name="Silar P."/>
            <person name="Natvig D."/>
            <person name="Lalanne C."/>
            <person name="Gautier V."/>
            <person name="Ament-velasquez S.L."/>
            <person name="Kruys A."/>
            <person name="Hutchinson M.I."/>
            <person name="Powell A.J."/>
            <person name="Barry K."/>
            <person name="Miller A.N."/>
            <person name="Grigoriev I.V."/>
            <person name="Debuchy R."/>
            <person name="Gladieux P."/>
            <person name="Thoren M.H."/>
            <person name="Johannesson H."/>
        </authorList>
    </citation>
    <scope>NUCLEOTIDE SEQUENCE</scope>
    <source>
        <strain evidence="1">FGSC 1904</strain>
    </source>
</reference>
<keyword evidence="2" id="KW-1185">Reference proteome</keyword>
<evidence type="ECO:0000313" key="1">
    <source>
        <dbReference type="EMBL" id="KAK3391778.1"/>
    </source>
</evidence>
<dbReference type="Proteomes" id="UP001281003">
    <property type="component" value="Unassembled WGS sequence"/>
</dbReference>